<comment type="caution">
    <text evidence="1">The sequence shown here is derived from an EMBL/GenBank/DDBJ whole genome shotgun (WGS) entry which is preliminary data.</text>
</comment>
<dbReference type="Proteomes" id="UP001057402">
    <property type="component" value="Chromosome 1"/>
</dbReference>
<gene>
    <name evidence="1" type="ORF">MLD38_000803</name>
</gene>
<reference evidence="2" key="1">
    <citation type="journal article" date="2023" name="Front. Plant Sci.">
        <title>Chromosomal-level genome assembly of Melastoma candidum provides insights into trichome evolution.</title>
        <authorList>
            <person name="Zhong Y."/>
            <person name="Wu W."/>
            <person name="Sun C."/>
            <person name="Zou P."/>
            <person name="Liu Y."/>
            <person name="Dai S."/>
            <person name="Zhou R."/>
        </authorList>
    </citation>
    <scope>NUCLEOTIDE SEQUENCE [LARGE SCALE GENOMIC DNA]</scope>
</reference>
<accession>A0ACB9SB93</accession>
<dbReference type="EMBL" id="CM042880">
    <property type="protein sequence ID" value="KAI4388480.1"/>
    <property type="molecule type" value="Genomic_DNA"/>
</dbReference>
<proteinExistence type="predicted"/>
<keyword evidence="2" id="KW-1185">Reference proteome</keyword>
<evidence type="ECO:0000313" key="1">
    <source>
        <dbReference type="EMBL" id="KAI4388480.1"/>
    </source>
</evidence>
<evidence type="ECO:0000313" key="2">
    <source>
        <dbReference type="Proteomes" id="UP001057402"/>
    </source>
</evidence>
<organism evidence="1 2">
    <name type="scientific">Melastoma candidum</name>
    <dbReference type="NCBI Taxonomy" id="119954"/>
    <lineage>
        <taxon>Eukaryota</taxon>
        <taxon>Viridiplantae</taxon>
        <taxon>Streptophyta</taxon>
        <taxon>Embryophyta</taxon>
        <taxon>Tracheophyta</taxon>
        <taxon>Spermatophyta</taxon>
        <taxon>Magnoliopsida</taxon>
        <taxon>eudicotyledons</taxon>
        <taxon>Gunneridae</taxon>
        <taxon>Pentapetalae</taxon>
        <taxon>rosids</taxon>
        <taxon>malvids</taxon>
        <taxon>Myrtales</taxon>
        <taxon>Melastomataceae</taxon>
        <taxon>Melastomatoideae</taxon>
        <taxon>Melastomateae</taxon>
        <taxon>Melastoma</taxon>
    </lineage>
</organism>
<sequence>MPSDETKPSKKHAVKEEDRDDDKSLNSMVGDTSKRLPKVKVEEGGKGDSGKKPPGKPAPSRVKKKENDDDDEPIARRATVVKTDKKMSVKKVVKVEVNKRKTNATASATAADAQNGKKREKKRDPLRIFYETLYKQIPHNEMAQFWMMESGLLPRKEAKRVFEKKQKSKFASPAKSTGSARRTPQSDAARKAVSSMVSSIKKTTEVKVSSKQSKK</sequence>
<protein>
    <submittedName>
        <fullName evidence="1">Uncharacterized protein</fullName>
    </submittedName>
</protein>
<name>A0ACB9SB93_9MYRT</name>